<dbReference type="Pfam" id="PF01040">
    <property type="entry name" value="UbiA"/>
    <property type="match status" value="1"/>
</dbReference>
<feature type="transmembrane region" description="Helical" evidence="8">
    <location>
        <begin position="117"/>
        <end position="136"/>
    </location>
</feature>
<dbReference type="InterPro" id="IPR026046">
    <property type="entry name" value="UBIAD1"/>
</dbReference>
<feature type="transmembrane region" description="Helical" evidence="8">
    <location>
        <begin position="302"/>
        <end position="319"/>
    </location>
</feature>
<keyword evidence="3" id="KW-0474">Menaquinone biosynthesis</keyword>
<dbReference type="PANTHER" id="PTHR13929:SF0">
    <property type="entry name" value="UBIA PRENYLTRANSFERASE DOMAIN-CONTAINING PROTEIN 1"/>
    <property type="match status" value="1"/>
</dbReference>
<feature type="transmembrane region" description="Helical" evidence="8">
    <location>
        <begin position="195"/>
        <end position="214"/>
    </location>
</feature>
<accession>A0A919CFG4</accession>
<protein>
    <recommendedName>
        <fullName evidence="11">1,4-dihydroxy-2-naphthoate prenyltransferase</fullName>
    </recommendedName>
</protein>
<name>A0A919CFG4_9ACTN</name>
<feature type="transmembrane region" description="Helical" evidence="8">
    <location>
        <begin position="266"/>
        <end position="290"/>
    </location>
</feature>
<evidence type="ECO:0000256" key="1">
    <source>
        <dbReference type="ARBA" id="ARBA00004141"/>
    </source>
</evidence>
<dbReference type="InterPro" id="IPR000537">
    <property type="entry name" value="UbiA_prenyltransferase"/>
</dbReference>
<feature type="transmembrane region" description="Helical" evidence="8">
    <location>
        <begin position="28"/>
        <end position="48"/>
    </location>
</feature>
<dbReference type="RefSeq" id="WP_193517376.1">
    <property type="nucleotide sequence ID" value="NZ_BMXL01000002.1"/>
</dbReference>
<dbReference type="EMBL" id="BMXL01000002">
    <property type="protein sequence ID" value="GHD17704.1"/>
    <property type="molecule type" value="Genomic_DNA"/>
</dbReference>
<keyword evidence="5 8" id="KW-0812">Transmembrane</keyword>
<evidence type="ECO:0000256" key="6">
    <source>
        <dbReference type="ARBA" id="ARBA00022989"/>
    </source>
</evidence>
<feature type="transmembrane region" description="Helical" evidence="8">
    <location>
        <begin position="242"/>
        <end position="260"/>
    </location>
</feature>
<dbReference type="InterPro" id="IPR044878">
    <property type="entry name" value="UbiA_sf"/>
</dbReference>
<evidence type="ECO:0000256" key="5">
    <source>
        <dbReference type="ARBA" id="ARBA00022692"/>
    </source>
</evidence>
<feature type="transmembrane region" description="Helical" evidence="8">
    <location>
        <begin position="172"/>
        <end position="189"/>
    </location>
</feature>
<dbReference type="GO" id="GO:0009234">
    <property type="term" value="P:menaquinone biosynthetic process"/>
    <property type="evidence" value="ECO:0007669"/>
    <property type="project" value="UniProtKB-KW"/>
</dbReference>
<evidence type="ECO:0000256" key="4">
    <source>
        <dbReference type="ARBA" id="ARBA00022679"/>
    </source>
</evidence>
<keyword evidence="7 8" id="KW-0472">Membrane</keyword>
<evidence type="ECO:0000313" key="10">
    <source>
        <dbReference type="Proteomes" id="UP000654947"/>
    </source>
</evidence>
<proteinExistence type="predicted"/>
<comment type="caution">
    <text evidence="9">The sequence shown here is derived from an EMBL/GenBank/DDBJ whole genome shotgun (WGS) entry which is preliminary data.</text>
</comment>
<feature type="transmembrane region" description="Helical" evidence="8">
    <location>
        <begin position="142"/>
        <end position="160"/>
    </location>
</feature>
<keyword evidence="6 8" id="KW-1133">Transmembrane helix</keyword>
<evidence type="ECO:0000256" key="2">
    <source>
        <dbReference type="ARBA" id="ARBA00004863"/>
    </source>
</evidence>
<evidence type="ECO:0000256" key="7">
    <source>
        <dbReference type="ARBA" id="ARBA00023136"/>
    </source>
</evidence>
<dbReference type="GO" id="GO:0042371">
    <property type="term" value="P:vitamin K biosynthetic process"/>
    <property type="evidence" value="ECO:0007669"/>
    <property type="project" value="TreeGrafter"/>
</dbReference>
<feature type="transmembrane region" description="Helical" evidence="8">
    <location>
        <begin position="54"/>
        <end position="74"/>
    </location>
</feature>
<evidence type="ECO:0008006" key="11">
    <source>
        <dbReference type="Google" id="ProtNLM"/>
    </source>
</evidence>
<keyword evidence="4" id="KW-0808">Transferase</keyword>
<comment type="subcellular location">
    <subcellularLocation>
        <location evidence="1">Membrane</location>
        <topology evidence="1">Multi-pass membrane protein</topology>
    </subcellularLocation>
</comment>
<dbReference type="PANTHER" id="PTHR13929">
    <property type="entry name" value="1,4-DIHYDROXY-2-NAPHTHOATE OCTAPRENYLTRANSFERASE"/>
    <property type="match status" value="1"/>
</dbReference>
<sequence>MSTRSTPPQQATLAATLLGYAKLVKYKFVVDFFLALVIVVTLIGPTALGSPTTLVTLLLFAMGMLGVLAAVMTLDDVTGAADGSDDLNYVQVEDTSLRPLDRKPLLTGELTVARARAFGYACLAWGALWWTFAILHTPHQPLWVLVVTPLLLFLSVQYSWGLKFSYYGMGEAVLLFSAAAFLIAPYGLLTGEIPVLVLVQGLLFGFGQLLIAGYSNTNDIRGDRAAGRRTVAVLVSERGNRVFLGLLTTANLLVLVVPVLTGSLPWTFLLFLTPFLVLRVYQYAGFLATGDPLRARSRGIKAFRAVVACMLVYNLFQLVQ</sequence>
<comment type="pathway">
    <text evidence="2">Quinol/quinone metabolism; menaquinone biosynthesis.</text>
</comment>
<dbReference type="AlphaFoldDB" id="A0A919CFG4"/>
<gene>
    <name evidence="9" type="ORF">GCM10007147_07140</name>
</gene>
<reference evidence="9 10" key="1">
    <citation type="journal article" date="2014" name="Int. J. Syst. Evol. Microbiol.">
        <title>Complete genome sequence of Corynebacterium casei LMG S-19264T (=DSM 44701T), isolated from a smear-ripened cheese.</title>
        <authorList>
            <consortium name="US DOE Joint Genome Institute (JGI-PGF)"/>
            <person name="Walter F."/>
            <person name="Albersmeier A."/>
            <person name="Kalinowski J."/>
            <person name="Ruckert C."/>
        </authorList>
    </citation>
    <scope>NUCLEOTIDE SEQUENCE [LARGE SCALE GENOMIC DNA]</scope>
    <source>
        <strain evidence="9 10">KCTC 19473</strain>
    </source>
</reference>
<dbReference type="GO" id="GO:0004659">
    <property type="term" value="F:prenyltransferase activity"/>
    <property type="evidence" value="ECO:0007669"/>
    <property type="project" value="InterPro"/>
</dbReference>
<dbReference type="Proteomes" id="UP000654947">
    <property type="component" value="Unassembled WGS sequence"/>
</dbReference>
<evidence type="ECO:0000256" key="8">
    <source>
        <dbReference type="SAM" id="Phobius"/>
    </source>
</evidence>
<evidence type="ECO:0000256" key="3">
    <source>
        <dbReference type="ARBA" id="ARBA00022428"/>
    </source>
</evidence>
<keyword evidence="10" id="KW-1185">Reference proteome</keyword>
<dbReference type="Gene3D" id="1.10.357.140">
    <property type="entry name" value="UbiA prenyltransferase"/>
    <property type="match status" value="1"/>
</dbReference>
<dbReference type="GO" id="GO:0016020">
    <property type="term" value="C:membrane"/>
    <property type="evidence" value="ECO:0007669"/>
    <property type="project" value="UniProtKB-SubCell"/>
</dbReference>
<organism evidence="9 10">
    <name type="scientific">Nocardiopsis kunsanensis</name>
    <dbReference type="NCBI Taxonomy" id="141693"/>
    <lineage>
        <taxon>Bacteria</taxon>
        <taxon>Bacillati</taxon>
        <taxon>Actinomycetota</taxon>
        <taxon>Actinomycetes</taxon>
        <taxon>Streptosporangiales</taxon>
        <taxon>Nocardiopsidaceae</taxon>
        <taxon>Nocardiopsis</taxon>
    </lineage>
</organism>
<evidence type="ECO:0000313" key="9">
    <source>
        <dbReference type="EMBL" id="GHD17704.1"/>
    </source>
</evidence>